<keyword evidence="3" id="KW-1185">Reference proteome</keyword>
<dbReference type="InterPro" id="IPR035426">
    <property type="entry name" value="Gemin2/Brr1"/>
</dbReference>
<feature type="transmembrane region" description="Helical" evidence="1">
    <location>
        <begin position="111"/>
        <end position="128"/>
    </location>
</feature>
<keyword evidence="1" id="KW-0472">Membrane</keyword>
<accession>A0A1R1X1B5</accession>
<name>A0A1R1X1B5_9FUNG</name>
<organism evidence="2 3">
    <name type="scientific">Smittium culicis</name>
    <dbReference type="NCBI Taxonomy" id="133412"/>
    <lineage>
        <taxon>Eukaryota</taxon>
        <taxon>Fungi</taxon>
        <taxon>Fungi incertae sedis</taxon>
        <taxon>Zoopagomycota</taxon>
        <taxon>Kickxellomycotina</taxon>
        <taxon>Harpellomycetes</taxon>
        <taxon>Harpellales</taxon>
        <taxon>Legeriomycetaceae</taxon>
        <taxon>Smittium</taxon>
    </lineage>
</organism>
<protein>
    <submittedName>
        <fullName evidence="2">Uncharacterized protein</fullName>
    </submittedName>
</protein>
<comment type="caution">
    <text evidence="2">The sequence shown here is derived from an EMBL/GenBank/DDBJ whole genome shotgun (WGS) entry which is preliminary data.</text>
</comment>
<dbReference type="Pfam" id="PF04938">
    <property type="entry name" value="SIP1"/>
    <property type="match status" value="1"/>
</dbReference>
<gene>
    <name evidence="2" type="ORF">AYI70_g11571</name>
</gene>
<feature type="transmembrane region" description="Helical" evidence="1">
    <location>
        <begin position="176"/>
        <end position="192"/>
    </location>
</feature>
<dbReference type="Proteomes" id="UP000187283">
    <property type="component" value="Unassembled WGS sequence"/>
</dbReference>
<evidence type="ECO:0000256" key="1">
    <source>
        <dbReference type="SAM" id="Phobius"/>
    </source>
</evidence>
<sequence length="198" mass="22509">MDTVWQDINKGCLPIDEDPQAIPNTSTLSASAYLSMELHIAMYTKRNMSSLHKQKSLPSHTEKSNKWINSLLSGSGIQLCNHCPTMDELSNMQQRTKFIALENISKLPENFLFSYSLGLTVFWLLLSLDPLLNNSELYILRVLSRKLIAIRNSLSLHNPSSDNIIDSSSRNPQQPSLIHQLNLLIFIIYSIFGQKDIY</sequence>
<proteinExistence type="predicted"/>
<evidence type="ECO:0000313" key="2">
    <source>
        <dbReference type="EMBL" id="OMJ08404.1"/>
    </source>
</evidence>
<reference evidence="2 3" key="1">
    <citation type="submission" date="2017-01" db="EMBL/GenBank/DDBJ databases">
        <authorList>
            <person name="Mah S.A."/>
            <person name="Swanson W.J."/>
            <person name="Moy G.W."/>
            <person name="Vacquier V.D."/>
        </authorList>
    </citation>
    <scope>NUCLEOTIDE SEQUENCE [LARGE SCALE GENOMIC DNA]</scope>
    <source>
        <strain evidence="2 3">GSMNP</strain>
    </source>
</reference>
<dbReference type="OrthoDB" id="5678357at2759"/>
<evidence type="ECO:0000313" key="3">
    <source>
        <dbReference type="Proteomes" id="UP000187283"/>
    </source>
</evidence>
<dbReference type="GO" id="GO:0000387">
    <property type="term" value="P:spliceosomal snRNP assembly"/>
    <property type="evidence" value="ECO:0007669"/>
    <property type="project" value="InterPro"/>
</dbReference>
<dbReference type="Gene3D" id="1.20.58.1070">
    <property type="match status" value="1"/>
</dbReference>
<dbReference type="EMBL" id="LSSN01005805">
    <property type="protein sequence ID" value="OMJ08404.1"/>
    <property type="molecule type" value="Genomic_DNA"/>
</dbReference>
<dbReference type="STRING" id="133412.A0A1R1X1B5"/>
<keyword evidence="1" id="KW-1133">Transmembrane helix</keyword>
<dbReference type="AlphaFoldDB" id="A0A1R1X1B5"/>
<keyword evidence="1" id="KW-0812">Transmembrane</keyword>